<comment type="cofactor">
    <cofactor evidence="1 8">
        <name>thiamine diphosphate</name>
        <dbReference type="ChEBI" id="CHEBI:58937"/>
    </cofactor>
</comment>
<dbReference type="PANTHER" id="PTHR43825">
    <property type="entry name" value="PYRUVATE DEHYDROGENASE E1 COMPONENT"/>
    <property type="match status" value="1"/>
</dbReference>
<accession>A0ABQ2GKL5</accession>
<dbReference type="Proteomes" id="UP000661918">
    <property type="component" value="Unassembled WGS sequence"/>
</dbReference>
<evidence type="ECO:0000256" key="4">
    <source>
        <dbReference type="ARBA" id="ARBA00023002"/>
    </source>
</evidence>
<keyword evidence="4 8" id="KW-0560">Oxidoreductase</keyword>
<organism evidence="12 13">
    <name type="scientific">Deinococcus aerophilus</name>
    <dbReference type="NCBI Taxonomy" id="522488"/>
    <lineage>
        <taxon>Bacteria</taxon>
        <taxon>Thermotogati</taxon>
        <taxon>Deinococcota</taxon>
        <taxon>Deinococci</taxon>
        <taxon>Deinococcales</taxon>
        <taxon>Deinococcaceae</taxon>
        <taxon>Deinococcus</taxon>
    </lineage>
</organism>
<name>A0ABQ2GKL5_9DEIO</name>
<evidence type="ECO:0000256" key="8">
    <source>
        <dbReference type="PIRNR" id="PIRNR000156"/>
    </source>
</evidence>
<dbReference type="Pfam" id="PF00456">
    <property type="entry name" value="Transketolase_N"/>
    <property type="match status" value="1"/>
</dbReference>
<dbReference type="Gene3D" id="3.40.50.920">
    <property type="match status" value="1"/>
</dbReference>
<evidence type="ECO:0000256" key="1">
    <source>
        <dbReference type="ARBA" id="ARBA00001964"/>
    </source>
</evidence>
<dbReference type="EC" id="1.2.4.1" evidence="2 8"/>
<proteinExistence type="predicted"/>
<dbReference type="RefSeq" id="WP_188901428.1">
    <property type="nucleotide sequence ID" value="NZ_BMOM01000004.1"/>
</dbReference>
<dbReference type="InterPro" id="IPR005474">
    <property type="entry name" value="Transketolase_N"/>
</dbReference>
<sequence length="888" mass="98699">MTLTPPAWKPGQDPDPTETAEWIDSLEAVIQRDGPERAAYLLDHLLQRASQRKLDLRWRFNTPMRNTIAPGEQPAYPGDPVLEAKLCAAVRWNAVAMVMRANQASSELGGHLATFASAADLYEVAFNHFLRAGPQGDVVFYQPHAAPGMYARAFLEGRLSEDQLLHYRREVGGQGLSSYPHPWLMPDFWSYPTGSMGLGPVQAIYQARFMKYLERRGLLAPSDRKVWCFVGDGEMDEPEARGALSVASREGLDNLIWVVNCNLQRLDGPVRGNGSIVQELEAAFGAAGWDTLKVLWGSEWDDLFARDDRGLILERMNTTLDGEYQNYKARDGAYGREHFFGGSPELRGLVSHLSDAEIQDLRRGGHDPLKIHAAYARAVQAKRPTVVLALSVKGYGLGSAGEGKNTAHQQKKLDAGQLRAFRDRFKLPLSDDQLQTLAFYRPPEDAPEMRYLRGRREALGGPLPARQVRAERLEPPAREDLIGAVRGSEDRPVSTTMAFNQLLLTLLRHPVLGPRVVPIIPDEARTFGMNALFRQFGIYAPEGQRYRPEDADQLLYYREAEEGQVLQEGINEDGAFASWMAAATAYSTHGLMTLPFYTFYSMFGFQRVGDLAWAAADARARGFLMGATAGRTTLSGEGLQHQDGHSLLLASSVPTCRAYDPAFAYELAVIVHHGLREMLTEDRDHYYYITLMNETYLHPAMPPGAEEGIVRGMYRLRALQDTSGPHVRLLGSGTILREVLRAAELLADDWGVGAEVWSVTSFGELRRDGMEAERLSRLHPEETARPSFVGTHLNQSTAPVIAATDYLRAVPDMIRPYLRADYVTLGTDGFGRSDTRAALRTFFEVDAHHIVLAALKALSDQGTLGAQTVTRAMERYDLDRPKANPLTS</sequence>
<dbReference type="PIRSF" id="PIRSF000156">
    <property type="entry name" value="Pyruvate_dh_E1"/>
    <property type="match status" value="1"/>
</dbReference>
<gene>
    <name evidence="12" type="primary">aceE</name>
    <name evidence="12" type="ORF">GCM10010841_06940</name>
</gene>
<feature type="domain" description="Pyruvate dehydrogenase E1 component middle" evidence="10">
    <location>
        <begin position="485"/>
        <end position="699"/>
    </location>
</feature>
<evidence type="ECO:0000259" key="11">
    <source>
        <dbReference type="Pfam" id="PF22613"/>
    </source>
</evidence>
<evidence type="ECO:0000313" key="13">
    <source>
        <dbReference type="Proteomes" id="UP000661918"/>
    </source>
</evidence>
<dbReference type="InterPro" id="IPR029061">
    <property type="entry name" value="THDP-binding"/>
</dbReference>
<dbReference type="EMBL" id="BMOM01000004">
    <property type="protein sequence ID" value="GGM01030.1"/>
    <property type="molecule type" value="Genomic_DNA"/>
</dbReference>
<dbReference type="InterPro" id="IPR051157">
    <property type="entry name" value="PDH/Transketolase"/>
</dbReference>
<evidence type="ECO:0000256" key="6">
    <source>
        <dbReference type="ARBA" id="ARBA00023317"/>
    </source>
</evidence>
<dbReference type="InterPro" id="IPR035807">
    <property type="entry name" value="PDC_E1_N"/>
</dbReference>
<evidence type="ECO:0000259" key="9">
    <source>
        <dbReference type="Pfam" id="PF00456"/>
    </source>
</evidence>
<keyword evidence="13" id="KW-1185">Reference proteome</keyword>
<dbReference type="PANTHER" id="PTHR43825:SF3">
    <property type="entry name" value="PYRUVATE DEHYDROGENASE E1 COMPONENT"/>
    <property type="match status" value="1"/>
</dbReference>
<dbReference type="SUPFAM" id="SSF52518">
    <property type="entry name" value="Thiamin diphosphate-binding fold (THDP-binding)"/>
    <property type="match status" value="2"/>
</dbReference>
<dbReference type="NCBIfam" id="TIGR00759">
    <property type="entry name" value="aceE"/>
    <property type="match status" value="1"/>
</dbReference>
<dbReference type="Pfam" id="PF17831">
    <property type="entry name" value="PDH_E1_M"/>
    <property type="match status" value="1"/>
</dbReference>
<dbReference type="InterPro" id="IPR041621">
    <property type="entry name" value="PDH_E1_M"/>
</dbReference>
<evidence type="ECO:0000259" key="10">
    <source>
        <dbReference type="Pfam" id="PF17831"/>
    </source>
</evidence>
<keyword evidence="5 8" id="KW-0786">Thiamine pyrophosphate</keyword>
<evidence type="ECO:0000256" key="3">
    <source>
        <dbReference type="ARBA" id="ARBA00017172"/>
    </source>
</evidence>
<evidence type="ECO:0000256" key="5">
    <source>
        <dbReference type="ARBA" id="ARBA00023052"/>
    </source>
</evidence>
<protein>
    <recommendedName>
        <fullName evidence="3 8">Pyruvate dehydrogenase E1 component</fullName>
        <ecNumber evidence="2 8">1.2.4.1</ecNumber>
    </recommendedName>
</protein>
<comment type="function">
    <text evidence="8">Component of the pyruvate dehydrogenase (PDH) complex, that catalyzes the overall conversion of pyruvate to acetyl-CoA and CO(2).</text>
</comment>
<dbReference type="Pfam" id="PF22613">
    <property type="entry name" value="Transketolase_C_1"/>
    <property type="match status" value="1"/>
</dbReference>
<comment type="catalytic activity">
    <reaction evidence="7 8">
        <text>N(6)-[(R)-lipoyl]-L-lysyl-[protein] + pyruvate + H(+) = N(6)-[(R)-S(8)-acetyldihydrolipoyl]-L-lysyl-[protein] + CO2</text>
        <dbReference type="Rhea" id="RHEA:19189"/>
        <dbReference type="Rhea" id="RHEA-COMP:10474"/>
        <dbReference type="Rhea" id="RHEA-COMP:10478"/>
        <dbReference type="ChEBI" id="CHEBI:15361"/>
        <dbReference type="ChEBI" id="CHEBI:15378"/>
        <dbReference type="ChEBI" id="CHEBI:16526"/>
        <dbReference type="ChEBI" id="CHEBI:83099"/>
        <dbReference type="ChEBI" id="CHEBI:83111"/>
        <dbReference type="EC" id="1.2.4.1"/>
    </reaction>
</comment>
<feature type="domain" description="Transketolase-like C-terminal" evidence="11">
    <location>
        <begin position="712"/>
        <end position="846"/>
    </location>
</feature>
<evidence type="ECO:0000256" key="2">
    <source>
        <dbReference type="ARBA" id="ARBA00012281"/>
    </source>
</evidence>
<dbReference type="InterPro" id="IPR055152">
    <property type="entry name" value="Transketolase-like_C_2"/>
</dbReference>
<dbReference type="SUPFAM" id="SSF52922">
    <property type="entry name" value="TK C-terminal domain-like"/>
    <property type="match status" value="1"/>
</dbReference>
<reference evidence="13" key="1">
    <citation type="journal article" date="2019" name="Int. J. Syst. Evol. Microbiol.">
        <title>The Global Catalogue of Microorganisms (GCM) 10K type strain sequencing project: providing services to taxonomists for standard genome sequencing and annotation.</title>
        <authorList>
            <consortium name="The Broad Institute Genomics Platform"/>
            <consortium name="The Broad Institute Genome Sequencing Center for Infectious Disease"/>
            <person name="Wu L."/>
            <person name="Ma J."/>
        </authorList>
    </citation>
    <scope>NUCLEOTIDE SEQUENCE [LARGE SCALE GENOMIC DNA]</scope>
    <source>
        <strain evidence="13">JCM 15443</strain>
    </source>
</reference>
<feature type="domain" description="Transketolase N-terminal" evidence="9">
    <location>
        <begin position="108"/>
        <end position="296"/>
    </location>
</feature>
<dbReference type="InterPro" id="IPR004660">
    <property type="entry name" value="PDH_E1"/>
</dbReference>
<dbReference type="Gene3D" id="3.40.50.970">
    <property type="match status" value="2"/>
</dbReference>
<dbReference type="CDD" id="cd02017">
    <property type="entry name" value="TPP_E1_EcPDC_like"/>
    <property type="match status" value="1"/>
</dbReference>
<dbReference type="InterPro" id="IPR009014">
    <property type="entry name" value="Transketo_C/PFOR_II"/>
</dbReference>
<evidence type="ECO:0000256" key="7">
    <source>
        <dbReference type="ARBA" id="ARBA00051231"/>
    </source>
</evidence>
<evidence type="ECO:0000313" key="12">
    <source>
        <dbReference type="EMBL" id="GGM01030.1"/>
    </source>
</evidence>
<keyword evidence="6 8" id="KW-0670">Pyruvate</keyword>
<comment type="caution">
    <text evidence="12">The sequence shown here is derived from an EMBL/GenBank/DDBJ whole genome shotgun (WGS) entry which is preliminary data.</text>
</comment>